<evidence type="ECO:0000256" key="4">
    <source>
        <dbReference type="PROSITE-ProRule" id="PRU00335"/>
    </source>
</evidence>
<protein>
    <submittedName>
        <fullName evidence="6">TetR family transcriptional regulator</fullName>
    </submittedName>
</protein>
<dbReference type="EMBL" id="JAOZYC010000099">
    <property type="protein sequence ID" value="MEB8338779.1"/>
    <property type="molecule type" value="Genomic_DNA"/>
</dbReference>
<dbReference type="Gene3D" id="1.10.357.10">
    <property type="entry name" value="Tetracycline Repressor, domain 2"/>
    <property type="match status" value="1"/>
</dbReference>
<dbReference type="Proteomes" id="UP001354931">
    <property type="component" value="Unassembled WGS sequence"/>
</dbReference>
<dbReference type="SUPFAM" id="SSF48498">
    <property type="entry name" value="Tetracyclin repressor-like, C-terminal domain"/>
    <property type="match status" value="1"/>
</dbReference>
<evidence type="ECO:0000256" key="1">
    <source>
        <dbReference type="ARBA" id="ARBA00023015"/>
    </source>
</evidence>
<reference evidence="6 7" key="1">
    <citation type="submission" date="2022-10" db="EMBL/GenBank/DDBJ databases">
        <authorList>
            <person name="Xie J."/>
            <person name="Shen N."/>
        </authorList>
    </citation>
    <scope>NUCLEOTIDE SEQUENCE [LARGE SCALE GENOMIC DNA]</scope>
    <source>
        <strain evidence="6 7">YIM65594</strain>
    </source>
</reference>
<dbReference type="Pfam" id="PF17940">
    <property type="entry name" value="TetR_C_31"/>
    <property type="match status" value="1"/>
</dbReference>
<organism evidence="6 7">
    <name type="scientific">Streptomyces endophyticus</name>
    <dbReference type="NCBI Taxonomy" id="714166"/>
    <lineage>
        <taxon>Bacteria</taxon>
        <taxon>Bacillati</taxon>
        <taxon>Actinomycetota</taxon>
        <taxon>Actinomycetes</taxon>
        <taxon>Kitasatosporales</taxon>
        <taxon>Streptomycetaceae</taxon>
        <taxon>Streptomyces</taxon>
    </lineage>
</organism>
<keyword evidence="7" id="KW-1185">Reference proteome</keyword>
<keyword evidence="2 4" id="KW-0238">DNA-binding</keyword>
<proteinExistence type="predicted"/>
<evidence type="ECO:0000313" key="7">
    <source>
        <dbReference type="Proteomes" id="UP001354931"/>
    </source>
</evidence>
<feature type="domain" description="HTH tetR-type" evidence="5">
    <location>
        <begin position="8"/>
        <end position="68"/>
    </location>
</feature>
<evidence type="ECO:0000256" key="3">
    <source>
        <dbReference type="ARBA" id="ARBA00023163"/>
    </source>
</evidence>
<keyword evidence="3" id="KW-0804">Transcription</keyword>
<dbReference type="InterPro" id="IPR036271">
    <property type="entry name" value="Tet_transcr_reg_TetR-rel_C_sf"/>
</dbReference>
<evidence type="ECO:0000313" key="6">
    <source>
        <dbReference type="EMBL" id="MEB8338779.1"/>
    </source>
</evidence>
<comment type="caution">
    <text evidence="6">The sequence shown here is derived from an EMBL/GenBank/DDBJ whole genome shotgun (WGS) entry which is preliminary data.</text>
</comment>
<dbReference type="Pfam" id="PF00440">
    <property type="entry name" value="TetR_N"/>
    <property type="match status" value="1"/>
</dbReference>
<sequence>MATGQADPRRRERILAATLDHIADEGVAGVSHRKIAARAGVPLGSMTYHFAGIDDLLREAFTGFADHIVAVFERHLAGVGTPDEAREAVTELIHVLSDGPRRDLVLTQELYTLAARRPEYRELTRAWMARSRQLLERHFDPDTTRRLDALIEGLALHRALGEADSYTRELTGEAVRRLTVM</sequence>
<dbReference type="SUPFAM" id="SSF46689">
    <property type="entry name" value="Homeodomain-like"/>
    <property type="match status" value="1"/>
</dbReference>
<dbReference type="InterPro" id="IPR009057">
    <property type="entry name" value="Homeodomain-like_sf"/>
</dbReference>
<dbReference type="PANTHER" id="PTHR47506">
    <property type="entry name" value="TRANSCRIPTIONAL REGULATORY PROTEIN"/>
    <property type="match status" value="1"/>
</dbReference>
<dbReference type="PROSITE" id="PS50977">
    <property type="entry name" value="HTH_TETR_2"/>
    <property type="match status" value="1"/>
</dbReference>
<keyword evidence="1" id="KW-0805">Transcription regulation</keyword>
<name>A0ABU6F4K8_9ACTN</name>
<dbReference type="RefSeq" id="WP_326016649.1">
    <property type="nucleotide sequence ID" value="NZ_JAOZYC010000099.1"/>
</dbReference>
<dbReference type="InterPro" id="IPR001647">
    <property type="entry name" value="HTH_TetR"/>
</dbReference>
<dbReference type="InterPro" id="IPR041583">
    <property type="entry name" value="TetR_C_31"/>
</dbReference>
<feature type="DNA-binding region" description="H-T-H motif" evidence="4">
    <location>
        <begin position="31"/>
        <end position="50"/>
    </location>
</feature>
<evidence type="ECO:0000259" key="5">
    <source>
        <dbReference type="PROSITE" id="PS50977"/>
    </source>
</evidence>
<evidence type="ECO:0000256" key="2">
    <source>
        <dbReference type="ARBA" id="ARBA00023125"/>
    </source>
</evidence>
<gene>
    <name evidence="6" type="ORF">OKJ99_14870</name>
</gene>
<dbReference type="PANTHER" id="PTHR47506:SF6">
    <property type="entry name" value="HTH-TYPE TRANSCRIPTIONAL REPRESSOR NEMR"/>
    <property type="match status" value="1"/>
</dbReference>
<accession>A0ABU6F4K8</accession>